<protein>
    <submittedName>
        <fullName evidence="1">Uncharacterized protein</fullName>
    </submittedName>
</protein>
<dbReference type="AlphaFoldDB" id="A0AAW3MWT4"/>
<keyword evidence="2" id="KW-1185">Reference proteome</keyword>
<evidence type="ECO:0000313" key="2">
    <source>
        <dbReference type="Proteomes" id="UP000056453"/>
    </source>
</evidence>
<organism evidence="1 2">
    <name type="scientific">Burkholderia ubonensis</name>
    <dbReference type="NCBI Taxonomy" id="101571"/>
    <lineage>
        <taxon>Bacteria</taxon>
        <taxon>Pseudomonadati</taxon>
        <taxon>Pseudomonadota</taxon>
        <taxon>Betaproteobacteria</taxon>
        <taxon>Burkholderiales</taxon>
        <taxon>Burkholderiaceae</taxon>
        <taxon>Burkholderia</taxon>
        <taxon>Burkholderia cepacia complex</taxon>
    </lineage>
</organism>
<proteinExistence type="predicted"/>
<sequence>MARMRTPETVREDAARHFATCIDMAERYGQDVAVARADEALGMRIVDAALAMSAGAVLQLGDHLPPDRPREEAFAAAMRVMPFICGAHLRLLDMEFAHETVGVVPYALVSKFFNGTATEMAHEGVTLTPQNVFLQYRRLALD</sequence>
<name>A0AAW3MWT4_9BURK</name>
<evidence type="ECO:0000313" key="1">
    <source>
        <dbReference type="EMBL" id="KVP98279.1"/>
    </source>
</evidence>
<dbReference type="Proteomes" id="UP000056453">
    <property type="component" value="Unassembled WGS sequence"/>
</dbReference>
<comment type="caution">
    <text evidence="1">The sequence shown here is derived from an EMBL/GenBank/DDBJ whole genome shotgun (WGS) entry which is preliminary data.</text>
</comment>
<dbReference type="EMBL" id="LPBJ01000047">
    <property type="protein sequence ID" value="KVP98279.1"/>
    <property type="molecule type" value="Genomic_DNA"/>
</dbReference>
<gene>
    <name evidence="1" type="ORF">WJ96_07095</name>
</gene>
<accession>A0AAW3MWT4</accession>
<reference evidence="1 2" key="1">
    <citation type="submission" date="2015-11" db="EMBL/GenBank/DDBJ databases">
        <title>Expanding the genomic diversity of Burkholderia species for the development of highly accurate diagnostics.</title>
        <authorList>
            <person name="Sahl J."/>
            <person name="Keim P."/>
            <person name="Wagner D."/>
        </authorList>
    </citation>
    <scope>NUCLEOTIDE SEQUENCE [LARGE SCALE GENOMIC DNA]</scope>
    <source>
        <strain evidence="1 2">MSMB1808WGS</strain>
    </source>
</reference>